<dbReference type="EMBL" id="JAATIQ010000035">
    <property type="protein sequence ID" value="KAF4396575.1"/>
    <property type="molecule type" value="Genomic_DNA"/>
</dbReference>
<gene>
    <name evidence="1" type="ORF">G4B88_028889</name>
</gene>
<comment type="caution">
    <text evidence="1">The sequence shown here is derived from an EMBL/GenBank/DDBJ whole genome shotgun (WGS) entry which is preliminary data.</text>
</comment>
<accession>A0A7J6HNI2</accession>
<dbReference type="PROSITE" id="PS51257">
    <property type="entry name" value="PROKAR_LIPOPROTEIN"/>
    <property type="match status" value="1"/>
</dbReference>
<reference evidence="1 2" key="1">
    <citation type="journal article" date="2020" name="bioRxiv">
        <title>Sequence and annotation of 42 cannabis genomes reveals extensive copy number variation in cannabinoid synthesis and pathogen resistance genes.</title>
        <authorList>
            <person name="Mckernan K.J."/>
            <person name="Helbert Y."/>
            <person name="Kane L.T."/>
            <person name="Ebling H."/>
            <person name="Zhang L."/>
            <person name="Liu B."/>
            <person name="Eaton Z."/>
            <person name="Mclaughlin S."/>
            <person name="Kingan S."/>
            <person name="Baybayan P."/>
            <person name="Concepcion G."/>
            <person name="Jordan M."/>
            <person name="Riva A."/>
            <person name="Barbazuk W."/>
            <person name="Harkins T."/>
        </authorList>
    </citation>
    <scope>NUCLEOTIDE SEQUENCE [LARGE SCALE GENOMIC DNA]</scope>
    <source>
        <strain evidence="2">cv. Jamaican Lion 4</strain>
        <tissue evidence="1">Leaf</tissue>
    </source>
</reference>
<protein>
    <submittedName>
        <fullName evidence="1">Uncharacterized protein</fullName>
    </submittedName>
</protein>
<name>A0A7J6HNI2_CANSA</name>
<dbReference type="AlphaFoldDB" id="A0A7J6HNI2"/>
<sequence>MKICRGWGQYQAQFYCFFIGSCFASGHGSSISSSGFSNFGFFFGLRCKKWKKINDRLFRNFVSQILGQLSGSTYYQVKP</sequence>
<dbReference type="Proteomes" id="UP000583929">
    <property type="component" value="Unassembled WGS sequence"/>
</dbReference>
<keyword evidence="2" id="KW-1185">Reference proteome</keyword>
<evidence type="ECO:0000313" key="1">
    <source>
        <dbReference type="EMBL" id="KAF4396575.1"/>
    </source>
</evidence>
<organism evidence="1 2">
    <name type="scientific">Cannabis sativa</name>
    <name type="common">Hemp</name>
    <name type="synonym">Marijuana</name>
    <dbReference type="NCBI Taxonomy" id="3483"/>
    <lineage>
        <taxon>Eukaryota</taxon>
        <taxon>Viridiplantae</taxon>
        <taxon>Streptophyta</taxon>
        <taxon>Embryophyta</taxon>
        <taxon>Tracheophyta</taxon>
        <taxon>Spermatophyta</taxon>
        <taxon>Magnoliopsida</taxon>
        <taxon>eudicotyledons</taxon>
        <taxon>Gunneridae</taxon>
        <taxon>Pentapetalae</taxon>
        <taxon>rosids</taxon>
        <taxon>fabids</taxon>
        <taxon>Rosales</taxon>
        <taxon>Cannabaceae</taxon>
        <taxon>Cannabis</taxon>
    </lineage>
</organism>
<proteinExistence type="predicted"/>
<evidence type="ECO:0000313" key="2">
    <source>
        <dbReference type="Proteomes" id="UP000583929"/>
    </source>
</evidence>